<evidence type="ECO:0000256" key="2">
    <source>
        <dbReference type="SAM" id="MobiDB-lite"/>
    </source>
</evidence>
<keyword evidence="1" id="KW-0051">Antiviral defense</keyword>
<dbReference type="InterPro" id="IPR013422">
    <property type="entry name" value="CRISPR-assoc_prot_Cas5_N"/>
</dbReference>
<evidence type="ECO:0000256" key="1">
    <source>
        <dbReference type="ARBA" id="ARBA00023118"/>
    </source>
</evidence>
<feature type="region of interest" description="Disordered" evidence="2">
    <location>
        <begin position="77"/>
        <end position="113"/>
    </location>
</feature>
<dbReference type="GO" id="GO:0051607">
    <property type="term" value="P:defense response to virus"/>
    <property type="evidence" value="ECO:0007669"/>
    <property type="project" value="UniProtKB-KW"/>
</dbReference>
<accession>H6SSN7</accession>
<evidence type="ECO:0000313" key="4">
    <source>
        <dbReference type="EMBL" id="CCG07916.1"/>
    </source>
</evidence>
<sequence length="278" mass="29111">MASHLVFTLLAPLGAWGSPTLSSSNAAYKATDTAPSKSAVVGILGAALGWERGRLGPLAAGLLLAVRVDHEPVVQPAPDFHTVRKGTRPPDRSPMSRSVRKGARPPGRSPMSRFDELRADLAGGESGGALLSRREILAEGLWTVVVRLRADGDAGVDLPGLAAALRAPVFPLYAGRKAFGLGLPPDPALVEASGPLAALAAYGGVASRHPALASWLAFREEKRSECRFLSDPDFPGLDGAVARLVERRDHLVVPEGAVDQGGRRFAVRSEAQGVMPCS</sequence>
<protein>
    <submittedName>
        <fullName evidence="4">CRISPR-associated protein, CT1976 family</fullName>
    </submittedName>
</protein>
<feature type="chain" id="PRO_5003606739" evidence="3">
    <location>
        <begin position="18"/>
        <end position="278"/>
    </location>
</feature>
<name>H6SSN7_PARPM</name>
<dbReference type="InterPro" id="IPR021124">
    <property type="entry name" value="CRISPR-assoc_prot_Cas5"/>
</dbReference>
<dbReference type="OrthoDB" id="7354437at2"/>
<dbReference type="Proteomes" id="UP000033220">
    <property type="component" value="Chromosome DSM 122"/>
</dbReference>
<keyword evidence="5" id="KW-1185">Reference proteome</keyword>
<evidence type="ECO:0000256" key="3">
    <source>
        <dbReference type="SAM" id="SignalP"/>
    </source>
</evidence>
<dbReference type="EMBL" id="HE663493">
    <property type="protein sequence ID" value="CCG07916.1"/>
    <property type="molecule type" value="Genomic_DNA"/>
</dbReference>
<gene>
    <name evidence="4" type="ORF">RSPPHO_01290</name>
</gene>
<dbReference type="Pfam" id="PF09704">
    <property type="entry name" value="Cas_Cas5d"/>
    <property type="match status" value="1"/>
</dbReference>
<dbReference type="Gene3D" id="3.30.70.2660">
    <property type="match status" value="1"/>
</dbReference>
<dbReference type="STRING" id="1150469.RSPPHO_01290"/>
<proteinExistence type="predicted"/>
<dbReference type="NCBIfam" id="TIGR02593">
    <property type="entry name" value="CRISPR_cas5"/>
    <property type="match status" value="1"/>
</dbReference>
<dbReference type="RefSeq" id="WP_014414555.1">
    <property type="nucleotide sequence ID" value="NC_017059.1"/>
</dbReference>
<dbReference type="AlphaFoldDB" id="H6SSN7"/>
<keyword evidence="3" id="KW-0732">Signal</keyword>
<feature type="signal peptide" evidence="3">
    <location>
        <begin position="1"/>
        <end position="17"/>
    </location>
</feature>
<dbReference type="GO" id="GO:0043571">
    <property type="term" value="P:maintenance of CRISPR repeat elements"/>
    <property type="evidence" value="ECO:0007669"/>
    <property type="project" value="InterPro"/>
</dbReference>
<dbReference type="PATRIC" id="fig|1150469.3.peg.1456"/>
<reference evidence="4 5" key="1">
    <citation type="submission" date="2012-02" db="EMBL/GenBank/DDBJ databases">
        <title>Shotgun genome sequence of Phaeospirillum photometricum DSM 122.</title>
        <authorList>
            <person name="Duquesne K."/>
            <person name="Sturgis J."/>
        </authorList>
    </citation>
    <scope>NUCLEOTIDE SEQUENCE [LARGE SCALE GENOMIC DNA]</scope>
    <source>
        <strain evidence="5">DSM122</strain>
    </source>
</reference>
<organism evidence="4 5">
    <name type="scientific">Pararhodospirillum photometricum DSM 122</name>
    <dbReference type="NCBI Taxonomy" id="1150469"/>
    <lineage>
        <taxon>Bacteria</taxon>
        <taxon>Pseudomonadati</taxon>
        <taxon>Pseudomonadota</taxon>
        <taxon>Alphaproteobacteria</taxon>
        <taxon>Rhodospirillales</taxon>
        <taxon>Rhodospirillaceae</taxon>
        <taxon>Pararhodospirillum</taxon>
    </lineage>
</organism>
<dbReference type="KEGG" id="rpm:RSPPHO_01290"/>
<evidence type="ECO:0000313" key="5">
    <source>
        <dbReference type="Proteomes" id="UP000033220"/>
    </source>
</evidence>
<dbReference type="HOGENOM" id="CLU_993484_0_0_5"/>